<comment type="caution">
    <text evidence="1">The sequence shown here is derived from an EMBL/GenBank/DDBJ whole genome shotgun (WGS) entry which is preliminary data.</text>
</comment>
<gene>
    <name evidence="1" type="ORF">A8F95_08205</name>
</gene>
<organism evidence="1 2">
    <name type="scientific">Pseudobacillus wudalianchiensis</name>
    <dbReference type="NCBI Taxonomy" id="1743143"/>
    <lineage>
        <taxon>Bacteria</taxon>
        <taxon>Bacillati</taxon>
        <taxon>Bacillota</taxon>
        <taxon>Bacilli</taxon>
        <taxon>Bacillales</taxon>
        <taxon>Bacillaceae</taxon>
        <taxon>Pseudobacillus</taxon>
    </lineage>
</organism>
<evidence type="ECO:0000313" key="1">
    <source>
        <dbReference type="EMBL" id="OCA87229.1"/>
    </source>
</evidence>
<dbReference type="RefSeq" id="WP_065410675.1">
    <property type="nucleotide sequence ID" value="NZ_MAYT01000023.1"/>
</dbReference>
<name>A0A1B9ATW0_9BACI</name>
<keyword evidence="2" id="KW-1185">Reference proteome</keyword>
<dbReference type="EMBL" id="MAYT01000023">
    <property type="protein sequence ID" value="OCA87229.1"/>
    <property type="molecule type" value="Genomic_DNA"/>
</dbReference>
<dbReference type="AlphaFoldDB" id="A0A1B9ATW0"/>
<evidence type="ECO:0008006" key="3">
    <source>
        <dbReference type="Google" id="ProtNLM"/>
    </source>
</evidence>
<proteinExistence type="predicted"/>
<sequence length="117" mass="13369">MFSFVLLIMSRELDGKTNSRKAGYGGIHLYKAGVWVEIKNRNAVGFVLEASYHGAVVFVIRNGKPVGEHRYSYHQLVLMNDELTAEELFDLARLTVDLNQKDWFMEVTERMKEKSGG</sequence>
<accession>A0A1B9ATW0</accession>
<protein>
    <recommendedName>
        <fullName evidence="3">IDEAL domain-containing protein</fullName>
    </recommendedName>
</protein>
<evidence type="ECO:0000313" key="2">
    <source>
        <dbReference type="Proteomes" id="UP000092578"/>
    </source>
</evidence>
<dbReference type="Proteomes" id="UP000092578">
    <property type="component" value="Unassembled WGS sequence"/>
</dbReference>
<reference evidence="2" key="1">
    <citation type="submission" date="2016-05" db="EMBL/GenBank/DDBJ databases">
        <authorList>
            <person name="Liu B."/>
            <person name="Wang J."/>
            <person name="Zhu Y."/>
            <person name="Liu G."/>
            <person name="Chen Q."/>
            <person name="Chen Z."/>
            <person name="Lan J."/>
            <person name="Che J."/>
            <person name="Ge C."/>
            <person name="Shi H."/>
            <person name="Pan Z."/>
            <person name="Liu X."/>
        </authorList>
    </citation>
    <scope>NUCLEOTIDE SEQUENCE [LARGE SCALE GENOMIC DNA]</scope>
    <source>
        <strain evidence="2">FJAT-27215</strain>
    </source>
</reference>